<evidence type="ECO:0000313" key="5">
    <source>
        <dbReference type="EMBL" id="KAE8247632.1"/>
    </source>
</evidence>
<name>A0A8T8SSJ6_9BASI</name>
<feature type="compositionally biased region" description="Low complexity" evidence="3">
    <location>
        <begin position="322"/>
        <end position="333"/>
    </location>
</feature>
<evidence type="ECO:0000256" key="1">
    <source>
        <dbReference type="ARBA" id="ARBA00022664"/>
    </source>
</evidence>
<dbReference type="InterPro" id="IPR036875">
    <property type="entry name" value="Znf_CCHC_sf"/>
</dbReference>
<organism evidence="5 6">
    <name type="scientific">Tilletia caries</name>
    <name type="common">wheat bunt fungus</name>
    <dbReference type="NCBI Taxonomy" id="13290"/>
    <lineage>
        <taxon>Eukaryota</taxon>
        <taxon>Fungi</taxon>
        <taxon>Dikarya</taxon>
        <taxon>Basidiomycota</taxon>
        <taxon>Ustilaginomycotina</taxon>
        <taxon>Exobasidiomycetes</taxon>
        <taxon>Tilletiales</taxon>
        <taxon>Tilletiaceae</taxon>
        <taxon>Tilletia</taxon>
    </lineage>
</organism>
<comment type="caution">
    <text evidence="5">The sequence shown here is derived from an EMBL/GenBank/DDBJ whole genome shotgun (WGS) entry which is preliminary data.</text>
</comment>
<dbReference type="GO" id="GO:0006397">
    <property type="term" value="P:mRNA processing"/>
    <property type="evidence" value="ECO:0007669"/>
    <property type="project" value="UniProtKB-KW"/>
</dbReference>
<keyword evidence="2" id="KW-0479">Metal-binding</keyword>
<keyword evidence="2" id="KW-0863">Zinc-finger</keyword>
<dbReference type="Proteomes" id="UP000077671">
    <property type="component" value="Unassembled WGS sequence"/>
</dbReference>
<evidence type="ECO:0000256" key="2">
    <source>
        <dbReference type="PROSITE-ProRule" id="PRU00047"/>
    </source>
</evidence>
<reference evidence="5" key="1">
    <citation type="submission" date="2016-04" db="EMBL/GenBank/DDBJ databases">
        <authorList>
            <person name="Nguyen H.D."/>
            <person name="Kesanakurti P."/>
            <person name="Cullis J."/>
            <person name="Levesque C.A."/>
            <person name="Hambleton S."/>
        </authorList>
    </citation>
    <scope>NUCLEOTIDE SEQUENCE</scope>
    <source>
        <strain evidence="5">DAOMC 238032</strain>
    </source>
</reference>
<reference evidence="5" key="2">
    <citation type="journal article" date="2019" name="IMA Fungus">
        <title>Genome sequencing and comparison of five Tilletia species to identify candidate genes for the detection of regulated species infecting wheat.</title>
        <authorList>
            <person name="Nguyen H.D.T."/>
            <person name="Sultana T."/>
            <person name="Kesanakurti P."/>
            <person name="Hambleton S."/>
        </authorList>
    </citation>
    <scope>NUCLEOTIDE SEQUENCE</scope>
    <source>
        <strain evidence="5">DAOMC 238032</strain>
    </source>
</reference>
<dbReference type="SUPFAM" id="SSF57756">
    <property type="entry name" value="Retrovirus zinc finger-like domains"/>
    <property type="match status" value="1"/>
</dbReference>
<dbReference type="PROSITE" id="PS50158">
    <property type="entry name" value="ZF_CCHC"/>
    <property type="match status" value="1"/>
</dbReference>
<evidence type="ECO:0000259" key="4">
    <source>
        <dbReference type="PROSITE" id="PS50158"/>
    </source>
</evidence>
<feature type="region of interest" description="Disordered" evidence="3">
    <location>
        <begin position="1"/>
        <end position="31"/>
    </location>
</feature>
<evidence type="ECO:0000256" key="3">
    <source>
        <dbReference type="SAM" id="MobiDB-lite"/>
    </source>
</evidence>
<protein>
    <recommendedName>
        <fullName evidence="4">CCHC-type domain-containing protein</fullName>
    </recommendedName>
</protein>
<accession>A0A8T8SSJ6</accession>
<gene>
    <name evidence="5" type="ORF">A4X03_0g6996</name>
</gene>
<feature type="region of interest" description="Disordered" evidence="3">
    <location>
        <begin position="322"/>
        <end position="357"/>
    </location>
</feature>
<evidence type="ECO:0000313" key="6">
    <source>
        <dbReference type="Proteomes" id="UP000077671"/>
    </source>
</evidence>
<dbReference type="AlphaFoldDB" id="A0A8T8SSJ6"/>
<feature type="domain" description="CCHC-type" evidence="4">
    <location>
        <begin position="358"/>
        <end position="372"/>
    </location>
</feature>
<keyword evidence="2" id="KW-0862">Zinc</keyword>
<feature type="compositionally biased region" description="Gly residues" evidence="3">
    <location>
        <begin position="342"/>
        <end position="351"/>
    </location>
</feature>
<sequence>DLPKMDNLNQVDNVGQGAQGTSTTHARQDHAGVEDLETLALFLQRTQDLSRSEAVDKAAQLYISSKIKSESGSDRVPTPAPKDWDVAFKDHKKIAGNITKLTNDNFIVWLMKFRNLINNVPRAQEHLEGIEHDLDFPDRPMRTAHYDTDLDIELGRVLLQTLDEDVSLILLPHHTLGETRASMLFNILRKSLIRDDPASQDRVRDTIQNLKQKDRDVTSLAKVFRYYFTYSTLLGNPISDAEQCRYLLNSLHSRYDVFKQSAAFHRSTSDGKNAGFEYFVRQLLLAEASKEGGTSTEQAFAVALQASGSSVPLGQALVASASSSKSGQSKQLGPKFTKSRGRGGSQAGRGGNRPANSCRRCHQMGHYAGDCKLSWDDAMSSKHQNPVATSSTVALATQEQQALYTAQRQD</sequence>
<keyword evidence="1" id="KW-0507">mRNA processing</keyword>
<dbReference type="InterPro" id="IPR001878">
    <property type="entry name" value="Znf_CCHC"/>
</dbReference>
<dbReference type="PANTHER" id="PTHR47481">
    <property type="match status" value="1"/>
</dbReference>
<dbReference type="GO" id="GO:0008270">
    <property type="term" value="F:zinc ion binding"/>
    <property type="evidence" value="ECO:0007669"/>
    <property type="project" value="UniProtKB-KW"/>
</dbReference>
<proteinExistence type="predicted"/>
<feature type="non-terminal residue" evidence="5">
    <location>
        <position position="1"/>
    </location>
</feature>
<dbReference type="GO" id="GO:0003676">
    <property type="term" value="F:nucleic acid binding"/>
    <property type="evidence" value="ECO:0007669"/>
    <property type="project" value="InterPro"/>
</dbReference>
<dbReference type="PANTHER" id="PTHR47481:SF31">
    <property type="entry name" value="OS01G0873500 PROTEIN"/>
    <property type="match status" value="1"/>
</dbReference>
<dbReference type="EMBL" id="LWDD02001506">
    <property type="protein sequence ID" value="KAE8247632.1"/>
    <property type="molecule type" value="Genomic_DNA"/>
</dbReference>